<organism evidence="1 2">
    <name type="scientific">Vibrio parahaemolyticus</name>
    <dbReference type="NCBI Taxonomy" id="670"/>
    <lineage>
        <taxon>Bacteria</taxon>
        <taxon>Pseudomonadati</taxon>
        <taxon>Pseudomonadota</taxon>
        <taxon>Gammaproteobacteria</taxon>
        <taxon>Vibrionales</taxon>
        <taxon>Vibrionaceae</taxon>
        <taxon>Vibrio</taxon>
    </lineage>
</organism>
<dbReference type="Proteomes" id="UP000726777">
    <property type="component" value="Unassembled WGS sequence"/>
</dbReference>
<name>A0A9Q3UBY6_VIBPH</name>
<accession>A0A9Q3UBY6</accession>
<dbReference type="AlphaFoldDB" id="A0A9Q3UBY6"/>
<comment type="caution">
    <text evidence="1">The sequence shown here is derived from an EMBL/GenBank/DDBJ whole genome shotgun (WGS) entry which is preliminary data.</text>
</comment>
<dbReference type="EMBL" id="JACVHL010000006">
    <property type="protein sequence ID" value="MCC3804905.1"/>
    <property type="molecule type" value="Genomic_DNA"/>
</dbReference>
<reference evidence="1" key="1">
    <citation type="submission" date="2020-09" db="EMBL/GenBank/DDBJ databases">
        <title>Genome sequence of Vibrio parahaemolyticus isolates.</title>
        <authorList>
            <person name="Hammerl J.A."/>
            <person name="Strauch E."/>
        </authorList>
    </citation>
    <scope>NUCLEOTIDE SEQUENCE</scope>
    <source>
        <strain evidence="1">17-VB00146</strain>
    </source>
</reference>
<proteinExistence type="predicted"/>
<evidence type="ECO:0000313" key="2">
    <source>
        <dbReference type="Proteomes" id="UP000726777"/>
    </source>
</evidence>
<protein>
    <submittedName>
        <fullName evidence="1">Uncharacterized protein</fullName>
    </submittedName>
</protein>
<sequence length="166" mass="19037">MKRFTDSIRNALSNKDWYGALSTALTLPDVCGKLVSPESSSKARYIDWFNENMIDLYTRERDGHVFLHGEDCYALRCSYLHEGGSNIEEQRAQKALSDFHFITPLPGCLIHRNQVNSKLQLQVDVFCNEIADAVDKWYELVKDDEKVLTRMQSTLVIHDSSQGICF</sequence>
<dbReference type="RefSeq" id="WP_222133477.1">
    <property type="nucleotide sequence ID" value="NZ_CP064042.1"/>
</dbReference>
<gene>
    <name evidence="1" type="ORF">IB292_07585</name>
</gene>
<evidence type="ECO:0000313" key="1">
    <source>
        <dbReference type="EMBL" id="MCC3804905.1"/>
    </source>
</evidence>